<dbReference type="Gene3D" id="3.40.50.720">
    <property type="entry name" value="NAD(P)-binding Rossmann-like Domain"/>
    <property type="match status" value="1"/>
</dbReference>
<dbReference type="PRINTS" id="PR00080">
    <property type="entry name" value="SDRFAMILY"/>
</dbReference>
<name>A0A1H4FF22_9BACT</name>
<proteinExistence type="inferred from homology"/>
<keyword evidence="3" id="KW-1185">Reference proteome</keyword>
<dbReference type="PRINTS" id="PR00081">
    <property type="entry name" value="GDHRDH"/>
</dbReference>
<dbReference type="PANTHER" id="PTHR42760:SF50">
    <property type="entry name" value="SHORT-CHAIN DEHYDROGENASE-RELATED"/>
    <property type="match status" value="1"/>
</dbReference>
<dbReference type="InterPro" id="IPR002347">
    <property type="entry name" value="SDR_fam"/>
</dbReference>
<dbReference type="Proteomes" id="UP000199656">
    <property type="component" value="Unassembled WGS sequence"/>
</dbReference>
<dbReference type="EMBL" id="FNRL01000024">
    <property type="protein sequence ID" value="SEA95430.1"/>
    <property type="molecule type" value="Genomic_DNA"/>
</dbReference>
<organism evidence="2 3">
    <name type="scientific">Chitinophaga terrae</name>
    <name type="common">ex Kim and Jung 2007</name>
    <dbReference type="NCBI Taxonomy" id="408074"/>
    <lineage>
        <taxon>Bacteria</taxon>
        <taxon>Pseudomonadati</taxon>
        <taxon>Bacteroidota</taxon>
        <taxon>Chitinophagia</taxon>
        <taxon>Chitinophagales</taxon>
        <taxon>Chitinophagaceae</taxon>
        <taxon>Chitinophaga</taxon>
    </lineage>
</organism>
<accession>A0A1H4FF22</accession>
<dbReference type="AlphaFoldDB" id="A0A1H4FF22"/>
<evidence type="ECO:0000256" key="1">
    <source>
        <dbReference type="ARBA" id="ARBA00006484"/>
    </source>
</evidence>
<dbReference type="Pfam" id="PF13561">
    <property type="entry name" value="adh_short_C2"/>
    <property type="match status" value="1"/>
</dbReference>
<reference evidence="3" key="1">
    <citation type="submission" date="2016-10" db="EMBL/GenBank/DDBJ databases">
        <authorList>
            <person name="Varghese N."/>
            <person name="Submissions S."/>
        </authorList>
    </citation>
    <scope>NUCLEOTIDE SEQUENCE [LARGE SCALE GENOMIC DNA]</scope>
    <source>
        <strain evidence="3">DSM 23920</strain>
    </source>
</reference>
<dbReference type="OrthoDB" id="9803333at2"/>
<dbReference type="RefSeq" id="WP_089764125.1">
    <property type="nucleotide sequence ID" value="NZ_BKAT01000043.1"/>
</dbReference>
<evidence type="ECO:0000313" key="2">
    <source>
        <dbReference type="EMBL" id="SEA95430.1"/>
    </source>
</evidence>
<dbReference type="PANTHER" id="PTHR42760">
    <property type="entry name" value="SHORT-CHAIN DEHYDROGENASES/REDUCTASES FAMILY MEMBER"/>
    <property type="match status" value="1"/>
</dbReference>
<sequence length="246" mass="25504">MKRLANKIAFVTGGSKGMGAAIVTKLAREGATVIFTYVKGAAAAEALIAALQEEGLDVASRPADSADPVSLANTINEVAAAYGRIDVLVNNAGIYVAKAFEDYTLEDYEATMAINTRAVFVGTQAALRHMPEGGRVITIGSCMADRVVGSHGTLYSMSKSALTAFNKGLARDLGSRGITTNLVQPGPVDTDMNPADGPFSDFQRQHIALGHYGTAKDIAELVAFLAGPDSGYITGTALTIDGGTNS</sequence>
<comment type="similarity">
    <text evidence="1">Belongs to the short-chain dehydrogenases/reductases (SDR) family.</text>
</comment>
<dbReference type="InterPro" id="IPR036291">
    <property type="entry name" value="NAD(P)-bd_dom_sf"/>
</dbReference>
<dbReference type="FunFam" id="3.40.50.720:FF:000084">
    <property type="entry name" value="Short-chain dehydrogenase reductase"/>
    <property type="match status" value="1"/>
</dbReference>
<dbReference type="SUPFAM" id="SSF51735">
    <property type="entry name" value="NAD(P)-binding Rossmann-fold domains"/>
    <property type="match status" value="1"/>
</dbReference>
<evidence type="ECO:0000313" key="3">
    <source>
        <dbReference type="Proteomes" id="UP000199656"/>
    </source>
</evidence>
<dbReference type="STRING" id="408074.SAMN05660909_04327"/>
<dbReference type="CDD" id="cd05233">
    <property type="entry name" value="SDR_c"/>
    <property type="match status" value="1"/>
</dbReference>
<dbReference type="GO" id="GO:0016616">
    <property type="term" value="F:oxidoreductase activity, acting on the CH-OH group of donors, NAD or NADP as acceptor"/>
    <property type="evidence" value="ECO:0007669"/>
    <property type="project" value="TreeGrafter"/>
</dbReference>
<protein>
    <submittedName>
        <fullName evidence="2">3-oxoacyl-[acyl-carrier protein] reductase</fullName>
    </submittedName>
</protein>
<gene>
    <name evidence="2" type="ORF">SAMN05660909_04327</name>
</gene>